<dbReference type="Proteomes" id="UP000249070">
    <property type="component" value="Unassembled WGS sequence"/>
</dbReference>
<dbReference type="AlphaFoldDB" id="A0AB73TKU7"/>
<evidence type="ECO:0000313" key="2">
    <source>
        <dbReference type="Proteomes" id="UP000249070"/>
    </source>
</evidence>
<dbReference type="EMBL" id="QHGU01000298">
    <property type="protein sequence ID" value="PZM51113.1"/>
    <property type="molecule type" value="Genomic_DNA"/>
</dbReference>
<protein>
    <submittedName>
        <fullName evidence="1">Uncharacterized protein</fullName>
    </submittedName>
</protein>
<name>A0AB73TKU7_ENTFC</name>
<accession>A0AB73TKU7</accession>
<comment type="caution">
    <text evidence="1">The sequence shown here is derived from an EMBL/GenBank/DDBJ whole genome shotgun (WGS) entry which is preliminary data.</text>
</comment>
<organism evidence="1 2">
    <name type="scientific">Enterococcus faecium</name>
    <name type="common">Streptococcus faecium</name>
    <dbReference type="NCBI Taxonomy" id="1352"/>
    <lineage>
        <taxon>Bacteria</taxon>
        <taxon>Bacillati</taxon>
        <taxon>Bacillota</taxon>
        <taxon>Bacilli</taxon>
        <taxon>Lactobacillales</taxon>
        <taxon>Enterococcaceae</taxon>
        <taxon>Enterococcus</taxon>
    </lineage>
</organism>
<evidence type="ECO:0000313" key="1">
    <source>
        <dbReference type="EMBL" id="PZM51113.1"/>
    </source>
</evidence>
<proteinExistence type="predicted"/>
<gene>
    <name evidence="1" type="ORF">DKP91_17210</name>
</gene>
<reference evidence="1 2" key="1">
    <citation type="submission" date="2018-05" db="EMBL/GenBank/DDBJ databases">
        <title>Vancomycin-resistant Enterococcus faecium strain from Chelyabinsk, Russia.</title>
        <authorList>
            <person name="Gostev V."/>
            <person name="Goncharov A."/>
            <person name="Kolodzhieva V."/>
            <person name="Suvorov A."/>
            <person name="Sidorenko S."/>
            <person name="Zueva L."/>
        </authorList>
    </citation>
    <scope>NUCLEOTIDE SEQUENCE [LARGE SCALE GENOMIC DNA]</scope>
    <source>
        <strain evidence="1 2">20</strain>
    </source>
</reference>
<sequence>MRKGASFYPKKVIQNNSVTIAVYKKGNVVYQALNRVIVFPVEKGMDTITILLLERFMDVI</sequence>